<keyword evidence="1" id="KW-1133">Transmembrane helix</keyword>
<sequence length="187" mass="20918">MGQEDDVHSAIAHVVLSCVAARGTTYRYNSYTHPGMHVNLFVHGVVGFLHYQSGKFNNDFGPAYLLSYKASKYLPLPCLMADLYRGNSAMCSLHLASGLLPFTLAITQQDNPELGNLLIACNIVSLCYYSFEHGYVWGWYTAGAAIFAYFLAPQMVQPHKVIYPLGLALMEYCAYRMFSVRIDNPPR</sequence>
<reference evidence="2 3" key="1">
    <citation type="journal article" date="2015" name="Nat. Commun.">
        <title>Outbred genome sequencing and CRISPR/Cas9 gene editing in butterflies.</title>
        <authorList>
            <person name="Li X."/>
            <person name="Fan D."/>
            <person name="Zhang W."/>
            <person name="Liu G."/>
            <person name="Zhang L."/>
            <person name="Zhao L."/>
            <person name="Fang X."/>
            <person name="Chen L."/>
            <person name="Dong Y."/>
            <person name="Chen Y."/>
            <person name="Ding Y."/>
            <person name="Zhao R."/>
            <person name="Feng M."/>
            <person name="Zhu Y."/>
            <person name="Feng Y."/>
            <person name="Jiang X."/>
            <person name="Zhu D."/>
            <person name="Xiang H."/>
            <person name="Feng X."/>
            <person name="Li S."/>
            <person name="Wang J."/>
            <person name="Zhang G."/>
            <person name="Kronforst M.R."/>
            <person name="Wang W."/>
        </authorList>
    </citation>
    <scope>NUCLEOTIDE SEQUENCE [LARGE SCALE GENOMIC DNA]</scope>
    <source>
        <strain evidence="2">Ya'a_city_454_Pm</strain>
        <tissue evidence="2">Whole body</tissue>
    </source>
</reference>
<keyword evidence="3" id="KW-1185">Reference proteome</keyword>
<evidence type="ECO:0000313" key="2">
    <source>
        <dbReference type="EMBL" id="KPJ08930.1"/>
    </source>
</evidence>
<accession>A0A0N1I700</accession>
<keyword evidence="1" id="KW-0472">Membrane</keyword>
<organism evidence="2 3">
    <name type="scientific">Papilio machaon</name>
    <name type="common">Old World swallowtail butterfly</name>
    <dbReference type="NCBI Taxonomy" id="76193"/>
    <lineage>
        <taxon>Eukaryota</taxon>
        <taxon>Metazoa</taxon>
        <taxon>Ecdysozoa</taxon>
        <taxon>Arthropoda</taxon>
        <taxon>Hexapoda</taxon>
        <taxon>Insecta</taxon>
        <taxon>Pterygota</taxon>
        <taxon>Neoptera</taxon>
        <taxon>Endopterygota</taxon>
        <taxon>Lepidoptera</taxon>
        <taxon>Glossata</taxon>
        <taxon>Ditrysia</taxon>
        <taxon>Papilionoidea</taxon>
        <taxon>Papilionidae</taxon>
        <taxon>Papilioninae</taxon>
        <taxon>Papilio</taxon>
    </lineage>
</organism>
<dbReference type="OrthoDB" id="7430068at2759"/>
<dbReference type="Proteomes" id="UP000053240">
    <property type="component" value="Unassembled WGS sequence"/>
</dbReference>
<dbReference type="OMA" id="VWGWYTA"/>
<dbReference type="KEGG" id="pmac:106717368"/>
<protein>
    <submittedName>
        <fullName evidence="2">Uncharacterized protein</fullName>
    </submittedName>
</protein>
<evidence type="ECO:0000256" key="1">
    <source>
        <dbReference type="SAM" id="Phobius"/>
    </source>
</evidence>
<name>A0A0N1I700_PAPMA</name>
<dbReference type="EMBL" id="KQ461111">
    <property type="protein sequence ID" value="KPJ08930.1"/>
    <property type="molecule type" value="Genomic_DNA"/>
</dbReference>
<keyword evidence="1" id="KW-0812">Transmembrane</keyword>
<dbReference type="AlphaFoldDB" id="A0A0N1I700"/>
<feature type="transmembrane region" description="Helical" evidence="1">
    <location>
        <begin position="137"/>
        <end position="156"/>
    </location>
</feature>
<proteinExistence type="predicted"/>
<dbReference type="InParanoid" id="A0A0N1I700"/>
<gene>
    <name evidence="2" type="ORF">RR48_03603</name>
</gene>
<evidence type="ECO:0000313" key="3">
    <source>
        <dbReference type="Proteomes" id="UP000053240"/>
    </source>
</evidence>